<gene>
    <name evidence="13" type="ORF">CMV30_02710</name>
</gene>
<keyword evidence="9" id="KW-0472">Membrane</keyword>
<evidence type="ECO:0000256" key="5">
    <source>
        <dbReference type="ARBA" id="ARBA00022692"/>
    </source>
</evidence>
<dbReference type="Proteomes" id="UP000217265">
    <property type="component" value="Chromosome"/>
</dbReference>
<dbReference type="InterPro" id="IPR036942">
    <property type="entry name" value="Beta-barrel_TonB_sf"/>
</dbReference>
<keyword evidence="14" id="KW-1185">Reference proteome</keyword>
<accession>A0A290QF33</accession>
<keyword evidence="4" id="KW-0410">Iron transport</keyword>
<evidence type="ECO:0000256" key="3">
    <source>
        <dbReference type="ARBA" id="ARBA00022452"/>
    </source>
</evidence>
<dbReference type="PANTHER" id="PTHR32552">
    <property type="entry name" value="FERRICHROME IRON RECEPTOR-RELATED"/>
    <property type="match status" value="1"/>
</dbReference>
<feature type="chain" id="PRO_5012741883" description="TonB-dependent receptor plug domain-containing protein" evidence="11">
    <location>
        <begin position="27"/>
        <end position="1270"/>
    </location>
</feature>
<protein>
    <recommendedName>
        <fullName evidence="12">TonB-dependent receptor plug domain-containing protein</fullName>
    </recommendedName>
</protein>
<dbReference type="InterPro" id="IPR037066">
    <property type="entry name" value="Plug_dom_sf"/>
</dbReference>
<evidence type="ECO:0000313" key="14">
    <source>
        <dbReference type="Proteomes" id="UP000217265"/>
    </source>
</evidence>
<dbReference type="GO" id="GO:0015344">
    <property type="term" value="F:siderophore uptake transmembrane transporter activity"/>
    <property type="evidence" value="ECO:0007669"/>
    <property type="project" value="TreeGrafter"/>
</dbReference>
<evidence type="ECO:0000259" key="12">
    <source>
        <dbReference type="Pfam" id="PF07715"/>
    </source>
</evidence>
<evidence type="ECO:0000256" key="1">
    <source>
        <dbReference type="ARBA" id="ARBA00004571"/>
    </source>
</evidence>
<keyword evidence="6 11" id="KW-0732">Signal</keyword>
<keyword evidence="2" id="KW-0813">Transport</keyword>
<organism evidence="13 14">
    <name type="scientific">Nibricoccus aquaticus</name>
    <dbReference type="NCBI Taxonomy" id="2576891"/>
    <lineage>
        <taxon>Bacteria</taxon>
        <taxon>Pseudomonadati</taxon>
        <taxon>Verrucomicrobiota</taxon>
        <taxon>Opitutia</taxon>
        <taxon>Opitutales</taxon>
        <taxon>Opitutaceae</taxon>
        <taxon>Nibricoccus</taxon>
    </lineage>
</organism>
<dbReference type="RefSeq" id="WP_096054596.1">
    <property type="nucleotide sequence ID" value="NZ_CP023344.1"/>
</dbReference>
<evidence type="ECO:0000256" key="4">
    <source>
        <dbReference type="ARBA" id="ARBA00022496"/>
    </source>
</evidence>
<dbReference type="GO" id="GO:0009279">
    <property type="term" value="C:cell outer membrane"/>
    <property type="evidence" value="ECO:0007669"/>
    <property type="project" value="UniProtKB-SubCell"/>
</dbReference>
<dbReference type="InterPro" id="IPR039426">
    <property type="entry name" value="TonB-dep_rcpt-like"/>
</dbReference>
<dbReference type="Gene3D" id="2.40.170.20">
    <property type="entry name" value="TonB-dependent receptor, beta-barrel domain"/>
    <property type="match status" value="2"/>
</dbReference>
<comment type="subcellular location">
    <subcellularLocation>
        <location evidence="1">Cell outer membrane</location>
        <topology evidence="1">Multi-pass membrane protein</topology>
    </subcellularLocation>
</comment>
<evidence type="ECO:0000256" key="7">
    <source>
        <dbReference type="ARBA" id="ARBA00023004"/>
    </source>
</evidence>
<sequence>MKRPVARAGALSVTSALCLAFSPYLAAQTAPAAPAASTDTPAVEEETIILSPFTVEAAEDKDSYKASSTLAGTRVRTDLRDIASSISVVTSKFLQDTGATNQQSLLVFTTNTEVGGIQGNFGGLGGGNGLKENSALLKPNQNTRVRGLDSADNTRDYFQTDIPWDSYIVDRVDMQRGPNSILFGVGSPAGIVNTQTITPNMRKNEGKVENRIGSFGSVRYSLDVGHVLVKDQLAIRVAALDDDTKYRQDPAYNHDRRIFGVVRFDPKLFGDSAHTSIKANFEKGKVDANRPRTMAPIDQITPYFATSSSNPLDPTQPAINRQAYDAWQFQSTALTNGANGNANMGWIGGAAVWNPWMNATMARLGSADPVFWYNANSGAPFLVQQSNMSTRWALSNTGSIDGGIDGFPFAHQVSINGYNTYTKNAEIRANALGLTNPYPGAQKNYYKDKSLTDTSIFDFYNYLIDGPNKYEKEGWTSYNLDVSQTFFNGRLGFQAVWDKQSYDSKQAMNLSDTPFISIDNNLNLIDGPAAYGMSIPNPNVGRAYVGSSGHYGNNESFSERENFRLTGFAEVRASDYMEKSWLSDLLGRHVFNVVGSRDTKNAESRNFLRYATDANWALMNNETANISQGFRQVDWISYLSDNLSGRSSAAGAGISNINARQSPSGQTIVKYYDSHWKRPTNPADPGYVNPATPWRNPFYTNLANPPESYESENPANYVGWTNTAVNILNADNGDINQLYTDGTKLKTVIDSKGFTWQGYLWDGMVVPTYGYRTDKVKSYSANAPANSVTGVASMNYEILTAPSDVSEGTSRSWGVVVHTPKFIKKNLPWDSDISLTYNKSENFRAENRVDYQGNRIDNARGETEEYGVVLSTLDNRVSLKVVKYETTVKDANLSGDPQVSTLGSNTYWLYLAEAWGAASATANMIGLTGNDTSGGAWYWDWANQPVSNGGANTAYGAMPRDPAGASIDAAEIAASLAWINSMQPQSFYDAYGINVNVANLKSSAASGNWSAPYSSYIGGGWSPSSGPGGVQAAGAGKIRGMYPVGTIDNVSEGYELELTARPTNNWNVTFNASKTTASRTNLSKALSTFIESTHQRLAGPAGDLRTWWAGDTTGTFRNNYNNNVYAAYIFQLEQDGQSASEVRPWAFNVVTNYNFSRSFLKGVNVGGGYRWQDGAILGYRLTKAPTPTDPNNVKLDVNQPIYGDSEAHADLWIGYERQLSPKIKWRIQGNIRNVGEDVGLTPISVQPDGSPAAQRIQEGMTWQITNTFSF</sequence>
<evidence type="ECO:0000256" key="8">
    <source>
        <dbReference type="ARBA" id="ARBA00023065"/>
    </source>
</evidence>
<dbReference type="InterPro" id="IPR012910">
    <property type="entry name" value="Plug_dom"/>
</dbReference>
<keyword evidence="10" id="KW-0998">Cell outer membrane</keyword>
<proteinExistence type="predicted"/>
<dbReference type="EMBL" id="CP023344">
    <property type="protein sequence ID" value="ATC62961.1"/>
    <property type="molecule type" value="Genomic_DNA"/>
</dbReference>
<evidence type="ECO:0000256" key="9">
    <source>
        <dbReference type="ARBA" id="ARBA00023136"/>
    </source>
</evidence>
<evidence type="ECO:0000256" key="6">
    <source>
        <dbReference type="ARBA" id="ARBA00022729"/>
    </source>
</evidence>
<evidence type="ECO:0000256" key="2">
    <source>
        <dbReference type="ARBA" id="ARBA00022448"/>
    </source>
</evidence>
<keyword evidence="7" id="KW-0408">Iron</keyword>
<dbReference type="OrthoDB" id="175161at2"/>
<evidence type="ECO:0000256" key="11">
    <source>
        <dbReference type="SAM" id="SignalP"/>
    </source>
</evidence>
<dbReference type="AlphaFoldDB" id="A0A290QF33"/>
<dbReference type="Gene3D" id="2.170.130.10">
    <property type="entry name" value="TonB-dependent receptor, plug domain"/>
    <property type="match status" value="1"/>
</dbReference>
<feature type="domain" description="TonB-dependent receptor plug" evidence="12">
    <location>
        <begin position="79"/>
        <end position="191"/>
    </location>
</feature>
<reference evidence="13 14" key="1">
    <citation type="submission" date="2017-09" db="EMBL/GenBank/DDBJ databases">
        <title>Complete genome sequence of Verrucomicrobial strain HZ-65, isolated from freshwater.</title>
        <authorList>
            <person name="Choi A."/>
        </authorList>
    </citation>
    <scope>NUCLEOTIDE SEQUENCE [LARGE SCALE GENOMIC DNA]</scope>
    <source>
        <strain evidence="13 14">HZ-65</strain>
    </source>
</reference>
<dbReference type="SUPFAM" id="SSF56935">
    <property type="entry name" value="Porins"/>
    <property type="match status" value="2"/>
</dbReference>
<evidence type="ECO:0000313" key="13">
    <source>
        <dbReference type="EMBL" id="ATC62961.1"/>
    </source>
</evidence>
<name>A0A290QF33_9BACT</name>
<feature type="signal peptide" evidence="11">
    <location>
        <begin position="1"/>
        <end position="26"/>
    </location>
</feature>
<dbReference type="Pfam" id="PF07715">
    <property type="entry name" value="Plug"/>
    <property type="match status" value="1"/>
</dbReference>
<keyword evidence="3" id="KW-1134">Transmembrane beta strand</keyword>
<dbReference type="PANTHER" id="PTHR32552:SF68">
    <property type="entry name" value="FERRICHROME OUTER MEMBRANE TRANSPORTER_PHAGE RECEPTOR"/>
    <property type="match status" value="1"/>
</dbReference>
<dbReference type="KEGG" id="vbh:CMV30_02710"/>
<keyword evidence="5" id="KW-0812">Transmembrane</keyword>
<evidence type="ECO:0000256" key="10">
    <source>
        <dbReference type="ARBA" id="ARBA00023237"/>
    </source>
</evidence>
<keyword evidence="8" id="KW-0406">Ion transport</keyword>